<dbReference type="AlphaFoldDB" id="A0A7J6HGB4"/>
<reference evidence="2 3" key="1">
    <citation type="journal article" date="2020" name="bioRxiv">
        <title>Sequence and annotation of 42 cannabis genomes reveals extensive copy number variation in cannabinoid synthesis and pathogen resistance genes.</title>
        <authorList>
            <person name="Mckernan K.J."/>
            <person name="Helbert Y."/>
            <person name="Kane L.T."/>
            <person name="Ebling H."/>
            <person name="Zhang L."/>
            <person name="Liu B."/>
            <person name="Eaton Z."/>
            <person name="Mclaughlin S."/>
            <person name="Kingan S."/>
            <person name="Baybayan P."/>
            <person name="Concepcion G."/>
            <person name="Jordan M."/>
            <person name="Riva A."/>
            <person name="Barbazuk W."/>
            <person name="Harkins T."/>
        </authorList>
    </citation>
    <scope>NUCLEOTIDE SEQUENCE [LARGE SCALE GENOMIC DNA]</scope>
    <source>
        <strain evidence="3">cv. Jamaican Lion 4</strain>
        <tissue evidence="2">Leaf</tissue>
    </source>
</reference>
<protein>
    <recommendedName>
        <fullName evidence="1">Reverse transcriptase zinc-binding domain-containing protein</fullName>
    </recommendedName>
</protein>
<gene>
    <name evidence="2" type="ORF">G4B88_025910</name>
</gene>
<name>A0A7J6HGB4_CANSA</name>
<organism evidence="2 3">
    <name type="scientific">Cannabis sativa</name>
    <name type="common">Hemp</name>
    <name type="synonym">Marijuana</name>
    <dbReference type="NCBI Taxonomy" id="3483"/>
    <lineage>
        <taxon>Eukaryota</taxon>
        <taxon>Viridiplantae</taxon>
        <taxon>Streptophyta</taxon>
        <taxon>Embryophyta</taxon>
        <taxon>Tracheophyta</taxon>
        <taxon>Spermatophyta</taxon>
        <taxon>Magnoliopsida</taxon>
        <taxon>eudicotyledons</taxon>
        <taxon>Gunneridae</taxon>
        <taxon>Pentapetalae</taxon>
        <taxon>rosids</taxon>
        <taxon>fabids</taxon>
        <taxon>Rosales</taxon>
        <taxon>Cannabaceae</taxon>
        <taxon>Cannabis</taxon>
    </lineage>
</organism>
<dbReference type="Proteomes" id="UP000583929">
    <property type="component" value="Unassembled WGS sequence"/>
</dbReference>
<dbReference type="InterPro" id="IPR026960">
    <property type="entry name" value="RVT-Znf"/>
</dbReference>
<dbReference type="EMBL" id="JAATIQ010000047">
    <property type="protein sequence ID" value="KAF4393941.1"/>
    <property type="molecule type" value="Genomic_DNA"/>
</dbReference>
<feature type="domain" description="Reverse transcriptase zinc-binding" evidence="1">
    <location>
        <begin position="18"/>
        <end position="49"/>
    </location>
</feature>
<accession>A0A7J6HGB4</accession>
<comment type="caution">
    <text evidence="2">The sequence shown here is derived from an EMBL/GenBank/DDBJ whole genome shotgun (WGS) entry which is preliminary data.</text>
</comment>
<evidence type="ECO:0000313" key="3">
    <source>
        <dbReference type="Proteomes" id="UP000583929"/>
    </source>
</evidence>
<evidence type="ECO:0000259" key="1">
    <source>
        <dbReference type="Pfam" id="PF13966"/>
    </source>
</evidence>
<keyword evidence="3" id="KW-1185">Reference proteome</keyword>
<sequence>MGCQAIGVQRDTCKLLLHIHVDLTCPLCTKSPESTSHVLFGCEFARSCWNISSVTVAGVEENMCKR</sequence>
<proteinExistence type="predicted"/>
<dbReference type="Pfam" id="PF13966">
    <property type="entry name" value="zf-RVT"/>
    <property type="match status" value="1"/>
</dbReference>
<evidence type="ECO:0000313" key="2">
    <source>
        <dbReference type="EMBL" id="KAF4393941.1"/>
    </source>
</evidence>